<accession>A0A2Z6RJX2</accession>
<reference evidence="1 2" key="1">
    <citation type="submission" date="2017-11" db="EMBL/GenBank/DDBJ databases">
        <title>The genome of Rhizophagus clarus HR1 reveals common genetic basis of auxotrophy among arbuscular mycorrhizal fungi.</title>
        <authorList>
            <person name="Kobayashi Y."/>
        </authorList>
    </citation>
    <scope>NUCLEOTIDE SEQUENCE [LARGE SCALE GENOMIC DNA]</scope>
    <source>
        <strain evidence="1 2">HR1</strain>
    </source>
</reference>
<gene>
    <name evidence="1" type="ORF">RclHR1_20410001</name>
</gene>
<dbReference type="AlphaFoldDB" id="A0A2Z6RJX2"/>
<keyword evidence="2" id="KW-1185">Reference proteome</keyword>
<evidence type="ECO:0000313" key="1">
    <source>
        <dbReference type="EMBL" id="GBB92686.1"/>
    </source>
</evidence>
<evidence type="ECO:0000313" key="2">
    <source>
        <dbReference type="Proteomes" id="UP000247702"/>
    </source>
</evidence>
<sequence>MMFNFWYGYIKSRYGDKTCLFYTDTDSLIMWIETEDIYKNQAERPDIFDLNYLEDLFLMKDETKRNSIGKSVCLKPKMYSVLPASHDPKTPETDVNFEKKLEEEEFKKSQGVKYWKKKHGIQKAKGVKKYMVKREL</sequence>
<name>A0A2Z6RJX2_9GLOM</name>
<dbReference type="EMBL" id="BEXD01001160">
    <property type="protein sequence ID" value="GBB92686.1"/>
    <property type="molecule type" value="Genomic_DNA"/>
</dbReference>
<dbReference type="Proteomes" id="UP000247702">
    <property type="component" value="Unassembled WGS sequence"/>
</dbReference>
<dbReference type="InterPro" id="IPR043502">
    <property type="entry name" value="DNA/RNA_pol_sf"/>
</dbReference>
<dbReference type="SUPFAM" id="SSF56672">
    <property type="entry name" value="DNA/RNA polymerases"/>
    <property type="match status" value="1"/>
</dbReference>
<protein>
    <submittedName>
        <fullName evidence="1">Uncharacterized protein</fullName>
    </submittedName>
</protein>
<proteinExistence type="predicted"/>
<comment type="caution">
    <text evidence="1">The sequence shown here is derived from an EMBL/GenBank/DDBJ whole genome shotgun (WGS) entry which is preliminary data.</text>
</comment>
<organism evidence="1 2">
    <name type="scientific">Rhizophagus clarus</name>
    <dbReference type="NCBI Taxonomy" id="94130"/>
    <lineage>
        <taxon>Eukaryota</taxon>
        <taxon>Fungi</taxon>
        <taxon>Fungi incertae sedis</taxon>
        <taxon>Mucoromycota</taxon>
        <taxon>Glomeromycotina</taxon>
        <taxon>Glomeromycetes</taxon>
        <taxon>Glomerales</taxon>
        <taxon>Glomeraceae</taxon>
        <taxon>Rhizophagus</taxon>
    </lineage>
</organism>